<dbReference type="Proteomes" id="UP000000591">
    <property type="component" value="Chromosome VI"/>
</dbReference>
<dbReference type="InParanoid" id="Q752F1"/>
<evidence type="ECO:0000256" key="3">
    <source>
        <dbReference type="ARBA" id="ARBA00006678"/>
    </source>
</evidence>
<feature type="domain" description="Exoribonuclease phosphorolytic" evidence="10">
    <location>
        <begin position="35"/>
        <end position="226"/>
    </location>
</feature>
<dbReference type="OrthoDB" id="45882at2759"/>
<dbReference type="GO" id="GO:0071035">
    <property type="term" value="P:nuclear polyadenylation-dependent rRNA catabolic process"/>
    <property type="evidence" value="ECO:0000318"/>
    <property type="project" value="GO_Central"/>
</dbReference>
<dbReference type="GO" id="GO:0034473">
    <property type="term" value="P:U1 snRNA 3'-end processing"/>
    <property type="evidence" value="ECO:0000318"/>
    <property type="project" value="GO_Central"/>
</dbReference>
<dbReference type="PANTHER" id="PTHR11097:SF9">
    <property type="entry name" value="EXOSOME COMPLEX COMPONENT RRP43"/>
    <property type="match status" value="1"/>
</dbReference>
<dbReference type="AlphaFoldDB" id="Q752F1"/>
<keyword evidence="5" id="KW-0698">rRNA processing</keyword>
<evidence type="ECO:0000313" key="11">
    <source>
        <dbReference type="EMBL" id="AAS53996.2"/>
    </source>
</evidence>
<organism evidence="11 12">
    <name type="scientific">Eremothecium gossypii (strain ATCC 10895 / CBS 109.51 / FGSC 9923 / NRRL Y-1056)</name>
    <name type="common">Yeast</name>
    <name type="synonym">Ashbya gossypii</name>
    <dbReference type="NCBI Taxonomy" id="284811"/>
    <lineage>
        <taxon>Eukaryota</taxon>
        <taxon>Fungi</taxon>
        <taxon>Dikarya</taxon>
        <taxon>Ascomycota</taxon>
        <taxon>Saccharomycotina</taxon>
        <taxon>Saccharomycetes</taxon>
        <taxon>Saccharomycetales</taxon>
        <taxon>Saccharomycetaceae</taxon>
        <taxon>Eremothecium</taxon>
    </lineage>
</organism>
<dbReference type="HOGENOM" id="CLU_065411_0_0_1"/>
<evidence type="ECO:0000256" key="6">
    <source>
        <dbReference type="ARBA" id="ARBA00022835"/>
    </source>
</evidence>
<accession>Q752F1</accession>
<comment type="similarity">
    <text evidence="3">Belongs to the RNase PH family.</text>
</comment>
<dbReference type="GO" id="GO:0000176">
    <property type="term" value="C:nuclear exosome (RNase complex)"/>
    <property type="evidence" value="ECO:0000318"/>
    <property type="project" value="GO_Central"/>
</dbReference>
<keyword evidence="6" id="KW-0271">Exosome</keyword>
<dbReference type="OMA" id="FDLCYLS"/>
<evidence type="ECO:0000256" key="2">
    <source>
        <dbReference type="ARBA" id="ARBA00004604"/>
    </source>
</evidence>
<dbReference type="Gene3D" id="3.30.230.70">
    <property type="entry name" value="GHMP Kinase, N-terminal domain"/>
    <property type="match status" value="1"/>
</dbReference>
<dbReference type="GO" id="GO:0034475">
    <property type="term" value="P:U4 snRNA 3'-end processing"/>
    <property type="evidence" value="ECO:0000318"/>
    <property type="project" value="GO_Central"/>
</dbReference>
<dbReference type="GO" id="GO:0034476">
    <property type="term" value="P:U5 snRNA 3'-end processing"/>
    <property type="evidence" value="ECO:0000318"/>
    <property type="project" value="GO_Central"/>
</dbReference>
<keyword evidence="7" id="KW-0694">RNA-binding</keyword>
<evidence type="ECO:0000256" key="7">
    <source>
        <dbReference type="ARBA" id="ARBA00022884"/>
    </source>
</evidence>
<sequence>MLVFPPEVLARISPDLSLQRHLSLGVRPSLRGFTEFRDVGISDGNLSRHSVECKNKASNNIIGSNVLKTGNTFVVTTITASVVEEALVEKAGAEKGPARKEYGTVYPVVEVERGRVERGRGGVPTDEEMILSQRLHDAISASGLIPSEALEVVCGMRTLAPSGELKTMYPEDYDGDEEAAKILSLNDRRKWSYCLHAKIEVFSRDGPLFELCWNSLMYALQTVQLPRVYMDERAADLKIPIRTRGRNAMIKEAYDLKFDPLRSIVLDLNKNNIAYASGFGVTDLDNESRLEPGEDDMAVEVPEKILLVDLEGEAEEASIKSTLSLVTSPGGQLTTISLIGGGSRITLDLIKSSFQHAKERSKDLASKV</sequence>
<dbReference type="CDD" id="cd11358">
    <property type="entry name" value="RNase_PH"/>
    <property type="match status" value="1"/>
</dbReference>
<keyword evidence="8" id="KW-0539">Nucleus</keyword>
<dbReference type="SUPFAM" id="SSF54211">
    <property type="entry name" value="Ribosomal protein S5 domain 2-like"/>
    <property type="match status" value="1"/>
</dbReference>
<dbReference type="KEGG" id="ago:AGOS_AFR625C"/>
<comment type="subcellular location">
    <subcellularLocation>
        <location evidence="1">Cytoplasm</location>
    </subcellularLocation>
    <subcellularLocation>
        <location evidence="2">Nucleus</location>
        <location evidence="2">Nucleolus</location>
    </subcellularLocation>
</comment>
<evidence type="ECO:0000313" key="12">
    <source>
        <dbReference type="Proteomes" id="UP000000591"/>
    </source>
</evidence>
<keyword evidence="4" id="KW-0963">Cytoplasm</keyword>
<dbReference type="GO" id="GO:0000177">
    <property type="term" value="C:cytoplasmic exosome (RNase complex)"/>
    <property type="evidence" value="ECO:0000318"/>
    <property type="project" value="GO_Central"/>
</dbReference>
<dbReference type="eggNOG" id="KOG1613">
    <property type="taxonomic scope" value="Eukaryota"/>
</dbReference>
<dbReference type="GO" id="GO:0016075">
    <property type="term" value="P:rRNA catabolic process"/>
    <property type="evidence" value="ECO:0000318"/>
    <property type="project" value="GO_Central"/>
</dbReference>
<evidence type="ECO:0000256" key="1">
    <source>
        <dbReference type="ARBA" id="ARBA00004496"/>
    </source>
</evidence>
<dbReference type="RefSeq" id="NP_986172.2">
    <property type="nucleotide sequence ID" value="NM_212308.2"/>
</dbReference>
<dbReference type="GO" id="GO:0000467">
    <property type="term" value="P:exonucleolytic trimming to generate mature 3'-end of 5.8S rRNA from tricistronic rRNA transcript (SSU-rRNA, 5.8S rRNA, LSU-rRNA)"/>
    <property type="evidence" value="ECO:0000318"/>
    <property type="project" value="GO_Central"/>
</dbReference>
<dbReference type="GO" id="GO:0071038">
    <property type="term" value="P:TRAMP-dependent tRNA surveillance pathway"/>
    <property type="evidence" value="ECO:0000318"/>
    <property type="project" value="GO_Central"/>
</dbReference>
<gene>
    <name evidence="11" type="ORF">AGOS_AFR625C</name>
</gene>
<evidence type="ECO:0000259" key="10">
    <source>
        <dbReference type="Pfam" id="PF01138"/>
    </source>
</evidence>
<dbReference type="GeneID" id="4622459"/>
<dbReference type="InterPro" id="IPR001247">
    <property type="entry name" value="ExoRNase_PH_dom1"/>
</dbReference>
<dbReference type="GO" id="GO:0071028">
    <property type="term" value="P:nuclear mRNA surveillance"/>
    <property type="evidence" value="ECO:0000318"/>
    <property type="project" value="GO_Central"/>
</dbReference>
<dbReference type="EMBL" id="AE016819">
    <property type="protein sequence ID" value="AAS53996.2"/>
    <property type="molecule type" value="Genomic_DNA"/>
</dbReference>
<protein>
    <recommendedName>
        <fullName evidence="9">Ribosomal RNA-processing protein 43</fullName>
    </recommendedName>
</protein>
<dbReference type="InterPro" id="IPR027408">
    <property type="entry name" value="PNPase/RNase_PH_dom_sf"/>
</dbReference>
<evidence type="ECO:0000256" key="4">
    <source>
        <dbReference type="ARBA" id="ARBA00022490"/>
    </source>
</evidence>
<dbReference type="GO" id="GO:0005730">
    <property type="term" value="C:nucleolus"/>
    <property type="evidence" value="ECO:0007669"/>
    <property type="project" value="UniProtKB-SubCell"/>
</dbReference>
<dbReference type="InterPro" id="IPR020568">
    <property type="entry name" value="Ribosomal_Su5_D2-typ_SF"/>
</dbReference>
<dbReference type="GO" id="GO:0035925">
    <property type="term" value="F:mRNA 3'-UTR AU-rich region binding"/>
    <property type="evidence" value="ECO:0000318"/>
    <property type="project" value="GO_Central"/>
</dbReference>
<dbReference type="InterPro" id="IPR050590">
    <property type="entry name" value="Exosome_comp_Rrp42_subfam"/>
</dbReference>
<dbReference type="STRING" id="284811.Q752F1"/>
<keyword evidence="12" id="KW-1185">Reference proteome</keyword>
<evidence type="ECO:0000256" key="8">
    <source>
        <dbReference type="ARBA" id="ARBA00023242"/>
    </source>
</evidence>
<name>Q752F1_EREGS</name>
<evidence type="ECO:0000256" key="5">
    <source>
        <dbReference type="ARBA" id="ARBA00022552"/>
    </source>
</evidence>
<reference evidence="12" key="2">
    <citation type="journal article" date="2013" name="G3 (Bethesda)">
        <title>Genomes of Ashbya fungi isolated from insects reveal four mating-type loci, numerous translocations, lack of transposons, and distinct gene duplications.</title>
        <authorList>
            <person name="Dietrich F.S."/>
            <person name="Voegeli S."/>
            <person name="Kuo S."/>
            <person name="Philippsen P."/>
        </authorList>
    </citation>
    <scope>GENOME REANNOTATION</scope>
    <source>
        <strain evidence="12">ATCC 10895 / CBS 109.51 / FGSC 9923 / NRRL Y-1056</strain>
    </source>
</reference>
<dbReference type="Pfam" id="PF01138">
    <property type="entry name" value="RNase_PH"/>
    <property type="match status" value="1"/>
</dbReference>
<dbReference type="FunCoup" id="Q752F1">
    <property type="interactions" value="261"/>
</dbReference>
<proteinExistence type="inferred from homology"/>
<evidence type="ECO:0000256" key="9">
    <source>
        <dbReference type="ARBA" id="ARBA00030617"/>
    </source>
</evidence>
<dbReference type="PANTHER" id="PTHR11097">
    <property type="entry name" value="EXOSOME COMPLEX EXONUCLEASE RIBOSOMAL RNA PROCESSING PROTEIN"/>
    <property type="match status" value="1"/>
</dbReference>
<reference evidence="11 12" key="1">
    <citation type="journal article" date="2004" name="Science">
        <title>The Ashbya gossypii genome as a tool for mapping the ancient Saccharomyces cerevisiae genome.</title>
        <authorList>
            <person name="Dietrich F.S."/>
            <person name="Voegeli S."/>
            <person name="Brachat S."/>
            <person name="Lerch A."/>
            <person name="Gates K."/>
            <person name="Steiner S."/>
            <person name="Mohr C."/>
            <person name="Pohlmann R."/>
            <person name="Luedi P."/>
            <person name="Choi S."/>
            <person name="Wing R.A."/>
            <person name="Flavier A."/>
            <person name="Gaffney T.D."/>
            <person name="Philippsen P."/>
        </authorList>
    </citation>
    <scope>NUCLEOTIDE SEQUENCE [LARGE SCALE GENOMIC DNA]</scope>
    <source>
        <strain evidence="12">ATCC 10895 / CBS 109.51 / FGSC 9923 / NRRL Y-1056</strain>
    </source>
</reference>